<dbReference type="OMA" id="GIAVIFH"/>
<dbReference type="PRINTS" id="PR00625">
    <property type="entry name" value="JDOMAIN"/>
</dbReference>
<evidence type="ECO:0000313" key="9">
    <source>
        <dbReference type="Proteomes" id="UP000007431"/>
    </source>
</evidence>
<dbReference type="SMART" id="SM00271">
    <property type="entry name" value="DnaJ"/>
    <property type="match status" value="1"/>
</dbReference>
<dbReference type="RefSeq" id="XP_003028993.1">
    <property type="nucleotide sequence ID" value="XM_003028947.1"/>
</dbReference>
<evidence type="ECO:0000313" key="8">
    <source>
        <dbReference type="EMBL" id="EFI94090.1"/>
    </source>
</evidence>
<protein>
    <recommendedName>
        <fullName evidence="7">J domain-containing protein</fullName>
    </recommendedName>
</protein>
<evidence type="ECO:0000256" key="1">
    <source>
        <dbReference type="ARBA" id="ARBA00004123"/>
    </source>
</evidence>
<evidence type="ECO:0000256" key="2">
    <source>
        <dbReference type="ARBA" id="ARBA00004496"/>
    </source>
</evidence>
<keyword evidence="3" id="KW-0963">Cytoplasm</keyword>
<organism evidence="9">
    <name type="scientific">Schizophyllum commune (strain H4-8 / FGSC 9210)</name>
    <name type="common">Split gill fungus</name>
    <dbReference type="NCBI Taxonomy" id="578458"/>
    <lineage>
        <taxon>Eukaryota</taxon>
        <taxon>Fungi</taxon>
        <taxon>Dikarya</taxon>
        <taxon>Basidiomycota</taxon>
        <taxon>Agaricomycotina</taxon>
        <taxon>Agaricomycetes</taxon>
        <taxon>Agaricomycetidae</taxon>
        <taxon>Agaricales</taxon>
        <taxon>Schizophyllaceae</taxon>
        <taxon>Schizophyllum</taxon>
    </lineage>
</organism>
<comment type="subcellular location">
    <subcellularLocation>
        <location evidence="2">Cytoplasm</location>
    </subcellularLocation>
    <subcellularLocation>
        <location evidence="1">Nucleus</location>
    </subcellularLocation>
</comment>
<evidence type="ECO:0000256" key="3">
    <source>
        <dbReference type="ARBA" id="ARBA00022490"/>
    </source>
</evidence>
<dbReference type="PANTHER" id="PTHR44313:SF1">
    <property type="entry name" value="DNAJ HOMOLOG SUBFAMILY C MEMBER 17"/>
    <property type="match status" value="1"/>
</dbReference>
<evidence type="ECO:0000259" key="7">
    <source>
        <dbReference type="PROSITE" id="PS50076"/>
    </source>
</evidence>
<dbReference type="InterPro" id="IPR036869">
    <property type="entry name" value="J_dom_sf"/>
</dbReference>
<dbReference type="InterPro" id="IPR052094">
    <property type="entry name" value="Pre-mRNA-splicing_ERAD"/>
</dbReference>
<evidence type="ECO:0000256" key="6">
    <source>
        <dbReference type="SAM" id="MobiDB-lite"/>
    </source>
</evidence>
<feature type="non-terminal residue" evidence="8">
    <location>
        <position position="1"/>
    </location>
</feature>
<dbReference type="PROSITE" id="PS50076">
    <property type="entry name" value="DNAJ_2"/>
    <property type="match status" value="1"/>
</dbReference>
<dbReference type="KEGG" id="scm:SCHCO_044992"/>
<reference evidence="8 9" key="1">
    <citation type="journal article" date="2010" name="Nat. Biotechnol.">
        <title>Genome sequence of the model mushroom Schizophyllum commune.</title>
        <authorList>
            <person name="Ohm R.A."/>
            <person name="de Jong J.F."/>
            <person name="Lugones L.G."/>
            <person name="Aerts A."/>
            <person name="Kothe E."/>
            <person name="Stajich J.E."/>
            <person name="de Vries R.P."/>
            <person name="Record E."/>
            <person name="Levasseur A."/>
            <person name="Baker S.E."/>
            <person name="Bartholomew K.A."/>
            <person name="Coutinho P.M."/>
            <person name="Erdmann S."/>
            <person name="Fowler T.J."/>
            <person name="Gathman A.C."/>
            <person name="Lombard V."/>
            <person name="Henrissat B."/>
            <person name="Knabe N."/>
            <person name="Kuees U."/>
            <person name="Lilly W.W."/>
            <person name="Lindquist E."/>
            <person name="Lucas S."/>
            <person name="Magnuson J.K."/>
            <person name="Piumi F."/>
            <person name="Raudaskoski M."/>
            <person name="Salamov A."/>
            <person name="Schmutz J."/>
            <person name="Schwarze F.W.M.R."/>
            <person name="vanKuyk P.A."/>
            <person name="Horton J.S."/>
            <person name="Grigoriev I.V."/>
            <person name="Woesten H.A.B."/>
        </authorList>
    </citation>
    <scope>NUCLEOTIDE SEQUENCE [LARGE SCALE GENOMIC DNA]</scope>
    <source>
        <strain evidence="9">H4-8 / FGSC 9210</strain>
    </source>
</reference>
<dbReference type="VEuPathDB" id="FungiDB:SCHCODRAFT_044992"/>
<dbReference type="GeneID" id="9590488"/>
<dbReference type="Pfam" id="PF00226">
    <property type="entry name" value="DnaJ"/>
    <property type="match status" value="1"/>
</dbReference>
<dbReference type="eggNOG" id="KOG0691">
    <property type="taxonomic scope" value="Eukaryota"/>
</dbReference>
<feature type="region of interest" description="Disordered" evidence="6">
    <location>
        <begin position="108"/>
        <end position="139"/>
    </location>
</feature>
<dbReference type="EMBL" id="GL377310">
    <property type="protein sequence ID" value="EFI94090.1"/>
    <property type="molecule type" value="Genomic_DNA"/>
</dbReference>
<dbReference type="SUPFAM" id="SSF46565">
    <property type="entry name" value="Chaperone J-domain"/>
    <property type="match status" value="1"/>
</dbReference>
<feature type="non-terminal residue" evidence="8">
    <location>
        <position position="139"/>
    </location>
</feature>
<dbReference type="PANTHER" id="PTHR44313">
    <property type="entry name" value="DNAJ HOMOLOG SUBFAMILY C MEMBER 17"/>
    <property type="match status" value="1"/>
</dbReference>
<dbReference type="InterPro" id="IPR001623">
    <property type="entry name" value="DnaJ_domain"/>
</dbReference>
<proteinExistence type="predicted"/>
<dbReference type="GO" id="GO:0000390">
    <property type="term" value="P:spliceosomal complex disassembly"/>
    <property type="evidence" value="ECO:0007669"/>
    <property type="project" value="TreeGrafter"/>
</dbReference>
<dbReference type="Gene3D" id="1.10.287.110">
    <property type="entry name" value="DnaJ domain"/>
    <property type="match status" value="1"/>
</dbReference>
<keyword evidence="5" id="KW-0539">Nucleus</keyword>
<evidence type="ECO:0000256" key="5">
    <source>
        <dbReference type="ARBA" id="ARBA00023242"/>
    </source>
</evidence>
<name>D8QE30_SCHCM</name>
<sequence length="139" mass="16597">IMDTSEVEVNPYELLSLGSEATDQDIRTAYRKLSLKVHPDRVGNPDAARKFHELNQAYELLLDPLRRMALDAKVRLKEAKAQRFKQYDSKRKAMVEELEERERAFKKAKMEQQKEEVARWHETEKIKEEGKRLREERQR</sequence>
<feature type="domain" description="J" evidence="7">
    <location>
        <begin position="10"/>
        <end position="74"/>
    </location>
</feature>
<dbReference type="HOGENOM" id="CLU_1631114_0_0_1"/>
<evidence type="ECO:0000256" key="4">
    <source>
        <dbReference type="ARBA" id="ARBA00023186"/>
    </source>
</evidence>
<dbReference type="AlphaFoldDB" id="D8QE30"/>
<keyword evidence="4" id="KW-0143">Chaperone</keyword>
<dbReference type="GO" id="GO:0005737">
    <property type="term" value="C:cytoplasm"/>
    <property type="evidence" value="ECO:0007669"/>
    <property type="project" value="UniProtKB-SubCell"/>
</dbReference>
<accession>D8QE30</accession>
<dbReference type="Proteomes" id="UP000007431">
    <property type="component" value="Unassembled WGS sequence"/>
</dbReference>
<gene>
    <name evidence="8" type="ORF">SCHCODRAFT_44992</name>
</gene>
<dbReference type="InParanoid" id="D8QE30"/>
<dbReference type="GO" id="GO:0005681">
    <property type="term" value="C:spliceosomal complex"/>
    <property type="evidence" value="ECO:0007669"/>
    <property type="project" value="TreeGrafter"/>
</dbReference>
<dbReference type="CDD" id="cd06257">
    <property type="entry name" value="DnaJ"/>
    <property type="match status" value="1"/>
</dbReference>
<dbReference type="STRING" id="578458.D8QE30"/>
<keyword evidence="9" id="KW-1185">Reference proteome</keyword>
<dbReference type="OrthoDB" id="376357at2759"/>